<keyword evidence="3" id="KW-1185">Reference proteome</keyword>
<proteinExistence type="predicted"/>
<dbReference type="Gene3D" id="2.30.110.10">
    <property type="entry name" value="Electron Transport, Fmn-binding Protein, Chain A"/>
    <property type="match status" value="1"/>
</dbReference>
<dbReference type="EMBL" id="JABCIY010000183">
    <property type="protein sequence ID" value="KAF7189640.1"/>
    <property type="molecule type" value="Genomic_DNA"/>
</dbReference>
<keyword evidence="1" id="KW-1133">Transmembrane helix</keyword>
<protein>
    <submittedName>
        <fullName evidence="2">Pyridoxamine 5'-phosphate oxidase family protein ustO</fullName>
    </submittedName>
</protein>
<comment type="caution">
    <text evidence="2">The sequence shown here is derived from an EMBL/GenBank/DDBJ whole genome shotgun (WGS) entry which is preliminary data.</text>
</comment>
<evidence type="ECO:0000256" key="1">
    <source>
        <dbReference type="SAM" id="Phobius"/>
    </source>
</evidence>
<organism evidence="2 3">
    <name type="scientific">Pseudocercospora fuligena</name>
    <dbReference type="NCBI Taxonomy" id="685502"/>
    <lineage>
        <taxon>Eukaryota</taxon>
        <taxon>Fungi</taxon>
        <taxon>Dikarya</taxon>
        <taxon>Ascomycota</taxon>
        <taxon>Pezizomycotina</taxon>
        <taxon>Dothideomycetes</taxon>
        <taxon>Dothideomycetidae</taxon>
        <taxon>Mycosphaerellales</taxon>
        <taxon>Mycosphaerellaceae</taxon>
        <taxon>Pseudocercospora</taxon>
    </lineage>
</organism>
<dbReference type="InterPro" id="IPR012349">
    <property type="entry name" value="Split_barrel_FMN-bd"/>
</dbReference>
<feature type="transmembrane region" description="Helical" evidence="1">
    <location>
        <begin position="224"/>
        <end position="242"/>
    </location>
</feature>
<dbReference type="AlphaFoldDB" id="A0A8H6VFM1"/>
<name>A0A8H6VFM1_9PEZI</name>
<dbReference type="PANTHER" id="PTHR39336:SF1">
    <property type="entry name" value="PYRIDOXAMINE PHOSPHATE OXIDASE FAMILY PROTEIN (AFU_ORTHOLOGUE AFUA_6G11440)"/>
    <property type="match status" value="1"/>
</dbReference>
<evidence type="ECO:0000313" key="3">
    <source>
        <dbReference type="Proteomes" id="UP000660729"/>
    </source>
</evidence>
<evidence type="ECO:0000313" key="2">
    <source>
        <dbReference type="EMBL" id="KAF7189640.1"/>
    </source>
</evidence>
<gene>
    <name evidence="2" type="ORF">HII31_09084</name>
</gene>
<keyword evidence="1" id="KW-0472">Membrane</keyword>
<accession>A0A8H6VFM1</accession>
<dbReference type="Proteomes" id="UP000660729">
    <property type="component" value="Unassembled WGS sequence"/>
</dbReference>
<reference evidence="2" key="1">
    <citation type="submission" date="2020-04" db="EMBL/GenBank/DDBJ databases">
        <title>Draft genome resource of the tomato pathogen Pseudocercospora fuligena.</title>
        <authorList>
            <person name="Zaccaron A."/>
        </authorList>
    </citation>
    <scope>NUCLEOTIDE SEQUENCE</scope>
    <source>
        <strain evidence="2">PF001</strain>
    </source>
</reference>
<dbReference type="PANTHER" id="PTHR39336">
    <property type="entry name" value="PYRIDOXAMINE PHOSPHATE OXIDASE FAMILY PROTEIN (AFU_ORTHOLOGUE AFUA_6G11440)"/>
    <property type="match status" value="1"/>
</dbReference>
<sequence length="267" mass="30289">MVKFYDSIREDHQEWALSQSLFFIASAPSTGRHVNLSPKGQPAATLTIFNGNFVGYLDATGSGIETVSHVYENGRATIMFCSFEKAPRIMRWFCTGRVIETDHPDFSMWLEKMGKKEYPSMRAIILLDVWKVQTSCGFAVPLLTYLHDPEKGARGCFQERKTLENFAIKSIPYPVEMGLYRVKHNARSLDGLPGLRKAMKTKGENIIVQKFLWRAKQTLRHWDSMLVGALLALVLVALLQVLPTANTSDHRRQRLLCLSSDDGNYMV</sequence>
<keyword evidence="1" id="KW-0812">Transmembrane</keyword>
<dbReference type="OrthoDB" id="539398at2759"/>